<dbReference type="NCBIfam" id="TIGR03543">
    <property type="entry name" value="divI1A_rptt_fam"/>
    <property type="match status" value="1"/>
</dbReference>
<dbReference type="AlphaFoldDB" id="A0A2V5J6H6"/>
<dbReference type="NCBIfam" id="TIGR03544">
    <property type="entry name" value="DivI1A_domain"/>
    <property type="match status" value="2"/>
</dbReference>
<dbReference type="Gene3D" id="6.10.250.660">
    <property type="match status" value="2"/>
</dbReference>
<accession>A0A2V5J6H6</accession>
<comment type="caution">
    <text evidence="1">The sequence shown here is derived from an EMBL/GenBank/DDBJ whole genome shotgun (WGS) entry which is preliminary data.</text>
</comment>
<keyword evidence="2" id="KW-1185">Reference proteome</keyword>
<dbReference type="Proteomes" id="UP000247980">
    <property type="component" value="Unassembled WGS sequence"/>
</dbReference>
<gene>
    <name evidence="1" type="ORF">CVS30_10935</name>
</gene>
<dbReference type="InterPro" id="IPR019932">
    <property type="entry name" value="CHP03543"/>
</dbReference>
<protein>
    <recommendedName>
        <fullName evidence="3">DivIVA domain-containing protein</fullName>
    </recommendedName>
</protein>
<organism evidence="1 2">
    <name type="scientific">Arthrobacter psychrolactophilus</name>
    <dbReference type="NCBI Taxonomy" id="92442"/>
    <lineage>
        <taxon>Bacteria</taxon>
        <taxon>Bacillati</taxon>
        <taxon>Actinomycetota</taxon>
        <taxon>Actinomycetes</taxon>
        <taxon>Micrococcales</taxon>
        <taxon>Micrococcaceae</taxon>
        <taxon>Arthrobacter</taxon>
    </lineage>
</organism>
<reference evidence="1 2" key="1">
    <citation type="submission" date="2018-05" db="EMBL/GenBank/DDBJ databases">
        <title>Genetic diversity of glacier-inhabiting Cryobacterium bacteria in China and description of Cryobacterium mengkeensis sp. nov. and Arthrobacter glacialis sp. nov.</title>
        <authorList>
            <person name="Liu Q."/>
            <person name="Xin Y.-H."/>
        </authorList>
    </citation>
    <scope>NUCLEOTIDE SEQUENCE [LARGE SCALE GENOMIC DNA]</scope>
    <source>
        <strain evidence="1 2">B7</strain>
    </source>
</reference>
<dbReference type="InterPro" id="IPR019933">
    <property type="entry name" value="DivIVA_domain"/>
</dbReference>
<evidence type="ECO:0000313" key="1">
    <source>
        <dbReference type="EMBL" id="PYI38250.1"/>
    </source>
</evidence>
<dbReference type="OrthoDB" id="3480096at2"/>
<evidence type="ECO:0000313" key="2">
    <source>
        <dbReference type="Proteomes" id="UP000247980"/>
    </source>
</evidence>
<dbReference type="EMBL" id="QJVC01000010">
    <property type="protein sequence ID" value="PYI38250.1"/>
    <property type="molecule type" value="Genomic_DNA"/>
</dbReference>
<sequence>MTVTVDEKPRTNSKFKLVGPKEVGYNVKQVDVFLERARAYFLNAESNSKAITSLDVRTASFDPARGGYSAQAVDAAMDRIEDEFVLREKELLIAAEGEKAWMMKIGKTASVLRARLHRPDGERFRRPSRKSVQSYNVNDVDVLCRELLVYIEDNGELSVDVVRRAVFAAEKGANGYDESQVDAFLDRVVELMAAIDPLTSK</sequence>
<evidence type="ECO:0008006" key="3">
    <source>
        <dbReference type="Google" id="ProtNLM"/>
    </source>
</evidence>
<proteinExistence type="predicted"/>
<name>A0A2V5J6H6_9MICC</name>